<keyword evidence="6" id="KW-1185">Reference proteome</keyword>
<dbReference type="RefSeq" id="WP_093317955.1">
    <property type="nucleotide sequence ID" value="NZ_FOHV01000004.1"/>
</dbReference>
<name>A0A1H9ZZA9_9GAMM</name>
<dbReference type="InterPro" id="IPR042171">
    <property type="entry name" value="Acyl-CoA_hotdog"/>
</dbReference>
<dbReference type="Gene3D" id="2.40.160.210">
    <property type="entry name" value="Acyl-CoA thioesterase, double hotdog domain"/>
    <property type="match status" value="1"/>
</dbReference>
<keyword evidence="2" id="KW-0378">Hydrolase</keyword>
<accession>A0A1H9ZZA9</accession>
<dbReference type="AlphaFoldDB" id="A0A1H9ZZA9"/>
<dbReference type="InterPro" id="IPR003703">
    <property type="entry name" value="Acyl_CoA_thio"/>
</dbReference>
<dbReference type="CDD" id="cd03444">
    <property type="entry name" value="Thioesterase_II_repeat1"/>
    <property type="match status" value="1"/>
</dbReference>
<feature type="domain" description="Acyl-CoA thioesterase-like N-terminal HotDog" evidence="4">
    <location>
        <begin position="34"/>
        <end position="113"/>
    </location>
</feature>
<evidence type="ECO:0000256" key="2">
    <source>
        <dbReference type="ARBA" id="ARBA00022801"/>
    </source>
</evidence>
<evidence type="ECO:0000259" key="3">
    <source>
        <dbReference type="Pfam" id="PF02551"/>
    </source>
</evidence>
<dbReference type="Proteomes" id="UP000242642">
    <property type="component" value="Unassembled WGS sequence"/>
</dbReference>
<dbReference type="EMBL" id="FOHV01000004">
    <property type="protein sequence ID" value="SES87102.1"/>
    <property type="molecule type" value="Genomic_DNA"/>
</dbReference>
<dbReference type="CDD" id="cd03445">
    <property type="entry name" value="Thioesterase_II_repeat2"/>
    <property type="match status" value="1"/>
</dbReference>
<dbReference type="InterPro" id="IPR049449">
    <property type="entry name" value="TesB_ACOT8-like_N"/>
</dbReference>
<gene>
    <name evidence="5" type="ORF">SAMN02583745_00774</name>
</gene>
<dbReference type="GO" id="GO:0005829">
    <property type="term" value="C:cytosol"/>
    <property type="evidence" value="ECO:0007669"/>
    <property type="project" value="TreeGrafter"/>
</dbReference>
<dbReference type="Pfam" id="PF02551">
    <property type="entry name" value="Acyl_CoA_thio"/>
    <property type="match status" value="1"/>
</dbReference>
<dbReference type="Pfam" id="PF13622">
    <property type="entry name" value="4HBT_3"/>
    <property type="match status" value="1"/>
</dbReference>
<dbReference type="GO" id="GO:0006637">
    <property type="term" value="P:acyl-CoA metabolic process"/>
    <property type="evidence" value="ECO:0007669"/>
    <property type="project" value="InterPro"/>
</dbReference>
<evidence type="ECO:0000259" key="4">
    <source>
        <dbReference type="Pfam" id="PF13622"/>
    </source>
</evidence>
<dbReference type="GO" id="GO:0047617">
    <property type="term" value="F:fatty acyl-CoA hydrolase activity"/>
    <property type="evidence" value="ECO:0007669"/>
    <property type="project" value="InterPro"/>
</dbReference>
<evidence type="ECO:0000313" key="5">
    <source>
        <dbReference type="EMBL" id="SES87102.1"/>
    </source>
</evidence>
<dbReference type="InterPro" id="IPR029069">
    <property type="entry name" value="HotDog_dom_sf"/>
</dbReference>
<dbReference type="InterPro" id="IPR025652">
    <property type="entry name" value="TesB_C"/>
</dbReference>
<dbReference type="SUPFAM" id="SSF54637">
    <property type="entry name" value="Thioesterase/thiol ester dehydrase-isomerase"/>
    <property type="match status" value="2"/>
</dbReference>
<evidence type="ECO:0000256" key="1">
    <source>
        <dbReference type="ARBA" id="ARBA00006538"/>
    </source>
</evidence>
<dbReference type="PANTHER" id="PTHR11066:SF34">
    <property type="entry name" value="ACYL-COENZYME A THIOESTERASE 8"/>
    <property type="match status" value="1"/>
</dbReference>
<dbReference type="PANTHER" id="PTHR11066">
    <property type="entry name" value="ACYL-COA THIOESTERASE"/>
    <property type="match status" value="1"/>
</dbReference>
<feature type="domain" description="Acyl-CoA thioesterase 2 C-terminal" evidence="3">
    <location>
        <begin position="159"/>
        <end position="287"/>
    </location>
</feature>
<sequence>MSQTLAELVQALSMTKYSENVFVGKPIDLGLRQLYGGLIFAQAISAVIQYADMTLSIEKQLHYATASFINAGQVDSPIYYEIAPLRVGKSFSVMEVKVIQNGIQLISMQASFHIPEHGFSHQQSKLTDIAAPETLENEFELAKKLSHLIPEPIRMHWTTEPAFEVRPEVPLNPFYGKPAQAIHKAWFKLNGQVLNLSPFLRYALIAYHSDHNLLPATLKPHGKGFLEKDMQVATLNHAIWFHNDIILDDWLAYIITSPIANNALALVRGEIFDRMGKLIATTQQEGLIRQHPRTKNVT</sequence>
<protein>
    <submittedName>
        <fullName evidence="5">Acyl-CoA thioesterase-2</fullName>
    </submittedName>
</protein>
<organism evidence="5 6">
    <name type="scientific">Thorsellia anophelis DSM 18579</name>
    <dbReference type="NCBI Taxonomy" id="1123402"/>
    <lineage>
        <taxon>Bacteria</taxon>
        <taxon>Pseudomonadati</taxon>
        <taxon>Pseudomonadota</taxon>
        <taxon>Gammaproteobacteria</taxon>
        <taxon>Enterobacterales</taxon>
        <taxon>Thorselliaceae</taxon>
        <taxon>Thorsellia</taxon>
    </lineage>
</organism>
<proteinExistence type="inferred from homology"/>
<evidence type="ECO:0000313" key="6">
    <source>
        <dbReference type="Proteomes" id="UP000242642"/>
    </source>
</evidence>
<reference evidence="6" key="1">
    <citation type="submission" date="2016-10" db="EMBL/GenBank/DDBJ databases">
        <authorList>
            <person name="Varghese N."/>
            <person name="Submissions S."/>
        </authorList>
    </citation>
    <scope>NUCLEOTIDE SEQUENCE [LARGE SCALE GENOMIC DNA]</scope>
    <source>
        <strain evidence="6">DSM 18579</strain>
    </source>
</reference>
<dbReference type="STRING" id="1123402.SAMN02583745_00774"/>
<dbReference type="GO" id="GO:0009062">
    <property type="term" value="P:fatty acid catabolic process"/>
    <property type="evidence" value="ECO:0007669"/>
    <property type="project" value="TreeGrafter"/>
</dbReference>
<comment type="similarity">
    <text evidence="1">Belongs to the C/M/P thioester hydrolase family.</text>
</comment>
<dbReference type="OrthoDB" id="9781019at2"/>